<dbReference type="Proteomes" id="UP000442695">
    <property type="component" value="Unassembled WGS sequence"/>
</dbReference>
<protein>
    <submittedName>
        <fullName evidence="1">Uncharacterized protein</fullName>
    </submittedName>
</protein>
<proteinExistence type="predicted"/>
<evidence type="ECO:0000313" key="1">
    <source>
        <dbReference type="EMBL" id="KAF0255666.1"/>
    </source>
</evidence>
<evidence type="ECO:0000313" key="2">
    <source>
        <dbReference type="Proteomes" id="UP000442695"/>
    </source>
</evidence>
<sequence length="111" mass="12359">MSTYKRTFVQTSRAWYATSALENDAHERFIVSVETGESYQGEFEITWPKTSHAGSAELRVLDDGWRALSLCHDLVAVVAASGSEKLTVVAFKEHLTNLGFEDATDTERQST</sequence>
<dbReference type="AlphaFoldDB" id="A0A7V8EIZ5"/>
<reference evidence="1 2" key="1">
    <citation type="submission" date="2019-12" db="EMBL/GenBank/DDBJ databases">
        <authorList>
            <person name="Woiski C."/>
        </authorList>
    </citation>
    <scope>NUCLEOTIDE SEQUENCE [LARGE SCALE GENOMIC DNA]</scope>
    <source>
        <strain evidence="1 2">BOE100</strain>
    </source>
</reference>
<dbReference type="RefSeq" id="WP_156858559.1">
    <property type="nucleotide sequence ID" value="NZ_WOWR01000005.1"/>
</dbReference>
<dbReference type="EMBL" id="WOWR01000005">
    <property type="protein sequence ID" value="KAF0255666.1"/>
    <property type="molecule type" value="Genomic_DNA"/>
</dbReference>
<gene>
    <name evidence="1" type="ORF">GN299_06135</name>
</gene>
<accession>A0A7V8EIZ5</accession>
<name>A0A7V8EIZ5_PSEPU</name>
<comment type="caution">
    <text evidence="1">The sequence shown here is derived from an EMBL/GenBank/DDBJ whole genome shotgun (WGS) entry which is preliminary data.</text>
</comment>
<organism evidence="1 2">
    <name type="scientific">Pseudomonas putida</name>
    <name type="common">Arthrobacter siderocapsulatus</name>
    <dbReference type="NCBI Taxonomy" id="303"/>
    <lineage>
        <taxon>Bacteria</taxon>
        <taxon>Pseudomonadati</taxon>
        <taxon>Pseudomonadota</taxon>
        <taxon>Gammaproteobacteria</taxon>
        <taxon>Pseudomonadales</taxon>
        <taxon>Pseudomonadaceae</taxon>
        <taxon>Pseudomonas</taxon>
    </lineage>
</organism>